<accession>A0ABW2LLL9</accession>
<gene>
    <name evidence="2" type="ORF">ACFQRI_11475</name>
</gene>
<feature type="coiled-coil region" evidence="1">
    <location>
        <begin position="33"/>
        <end position="60"/>
    </location>
</feature>
<dbReference type="Proteomes" id="UP001596504">
    <property type="component" value="Unassembled WGS sequence"/>
</dbReference>
<reference evidence="3" key="1">
    <citation type="journal article" date="2019" name="Int. J. Syst. Evol. Microbiol.">
        <title>The Global Catalogue of Microorganisms (GCM) 10K type strain sequencing project: providing services to taxonomists for standard genome sequencing and annotation.</title>
        <authorList>
            <consortium name="The Broad Institute Genomics Platform"/>
            <consortium name="The Broad Institute Genome Sequencing Center for Infectious Disease"/>
            <person name="Wu L."/>
            <person name="Ma J."/>
        </authorList>
    </citation>
    <scope>NUCLEOTIDE SEQUENCE [LARGE SCALE GENOMIC DNA]</scope>
    <source>
        <strain evidence="3">WLHS5</strain>
    </source>
</reference>
<evidence type="ECO:0000256" key="1">
    <source>
        <dbReference type="SAM" id="Coils"/>
    </source>
</evidence>
<keyword evidence="1" id="KW-0175">Coiled coil</keyword>
<sequence length="146" mass="15718">MSAALSAKLVSIPEEAAPEEAARILFPDDEQAQQEYVQQANALQESYDQARREAADAGEVEPMALPAFVAAALPIIARCVINGLGAAGINEIINLVHKGEQATAESRVYALVGGCIQGIIPWKWLADKLKKPIATAVLWIIIKWNT</sequence>
<dbReference type="RefSeq" id="WP_380667511.1">
    <property type="nucleotide sequence ID" value="NZ_JBHTCJ010000005.1"/>
</dbReference>
<name>A0ABW2LLL9_9PSEU</name>
<comment type="caution">
    <text evidence="2">The sequence shown here is derived from an EMBL/GenBank/DDBJ whole genome shotgun (WGS) entry which is preliminary data.</text>
</comment>
<evidence type="ECO:0000313" key="3">
    <source>
        <dbReference type="Proteomes" id="UP001596504"/>
    </source>
</evidence>
<protein>
    <submittedName>
        <fullName evidence="2">Uncharacterized protein</fullName>
    </submittedName>
</protein>
<organism evidence="2 3">
    <name type="scientific">Saccharopolyspora griseoalba</name>
    <dbReference type="NCBI Taxonomy" id="1431848"/>
    <lineage>
        <taxon>Bacteria</taxon>
        <taxon>Bacillati</taxon>
        <taxon>Actinomycetota</taxon>
        <taxon>Actinomycetes</taxon>
        <taxon>Pseudonocardiales</taxon>
        <taxon>Pseudonocardiaceae</taxon>
        <taxon>Saccharopolyspora</taxon>
    </lineage>
</organism>
<proteinExistence type="predicted"/>
<keyword evidence="3" id="KW-1185">Reference proteome</keyword>
<dbReference type="EMBL" id="JBHTCJ010000005">
    <property type="protein sequence ID" value="MFC7342032.1"/>
    <property type="molecule type" value="Genomic_DNA"/>
</dbReference>
<evidence type="ECO:0000313" key="2">
    <source>
        <dbReference type="EMBL" id="MFC7342032.1"/>
    </source>
</evidence>